<accession>A0AAW4IKP4</accession>
<dbReference type="EMBL" id="JAGBKN010000002">
    <property type="protein sequence ID" value="MBO1516067.1"/>
    <property type="molecule type" value="Genomic_DNA"/>
</dbReference>
<dbReference type="Gene3D" id="2.40.128.640">
    <property type="match status" value="1"/>
</dbReference>
<evidence type="ECO:0000313" key="2">
    <source>
        <dbReference type="Proteomes" id="UP000664161"/>
    </source>
</evidence>
<dbReference type="PROSITE" id="PS51257">
    <property type="entry name" value="PROKAR_LIPOPROTEIN"/>
    <property type="match status" value="1"/>
</dbReference>
<dbReference type="RefSeq" id="WP_207969004.1">
    <property type="nucleotide sequence ID" value="NZ_JAGBKN010000002.1"/>
</dbReference>
<proteinExistence type="predicted"/>
<dbReference type="Proteomes" id="UP000664161">
    <property type="component" value="Unassembled WGS sequence"/>
</dbReference>
<evidence type="ECO:0000313" key="1">
    <source>
        <dbReference type="EMBL" id="MBO1516067.1"/>
    </source>
</evidence>
<dbReference type="AlphaFoldDB" id="A0AAW4IKP4"/>
<comment type="caution">
    <text evidence="1">The sequence shown here is derived from an EMBL/GenBank/DDBJ whole genome shotgun (WGS) entry which is preliminary data.</text>
</comment>
<reference evidence="1 2" key="1">
    <citation type="submission" date="2021-03" db="EMBL/GenBank/DDBJ databases">
        <authorList>
            <person name="Shang D.-D."/>
            <person name="Du Z.-J."/>
            <person name="Chen G.-J."/>
        </authorList>
    </citation>
    <scope>NUCLEOTIDE SEQUENCE [LARGE SCALE GENOMIC DNA]</scope>
    <source>
        <strain evidence="1 2">F2608</strain>
    </source>
</reference>
<gene>
    <name evidence="1" type="ORF">J3491_01800</name>
</gene>
<name>A0AAW4IKP4_9GAMM</name>
<organism evidence="1 2">
    <name type="scientific">Psychrobacter halodurans</name>
    <dbReference type="NCBI Taxonomy" id="2818439"/>
    <lineage>
        <taxon>Bacteria</taxon>
        <taxon>Pseudomonadati</taxon>
        <taxon>Pseudomonadota</taxon>
        <taxon>Gammaproteobacteria</taxon>
        <taxon>Moraxellales</taxon>
        <taxon>Moraxellaceae</taxon>
        <taxon>Psychrobacter</taxon>
    </lineage>
</organism>
<protein>
    <submittedName>
        <fullName evidence="1">Copper resistance protein NlpE N-terminal domain-containing protein</fullName>
    </submittedName>
</protein>
<sequence>MIYRAPSCSFIVSTIRRFHRLLLGIPLCVLVIGCDSASSNTNKEVSTKVAPVNNAADSSPSTVDLADSLSKSKADADELDAVEGRSLIMAAQATADSSIDTVDSDEGTADYGSLQATLIGDYGGMVPCSFCDSIDITLNLFADGSVLKTSLYNNPSQPKVPTIESGIYRQDNDLITIVYEQENIETYRIQDNHLILMDDDKQLDDDYILSRK</sequence>
<dbReference type="Pfam" id="PF04170">
    <property type="entry name" value="NlpE"/>
    <property type="match status" value="1"/>
</dbReference>
<keyword evidence="2" id="KW-1185">Reference proteome</keyword>
<dbReference type="InterPro" id="IPR007298">
    <property type="entry name" value="Cu-R_lipoprotein_NlpE"/>
</dbReference>